<reference evidence="1" key="1">
    <citation type="submission" date="2020-12" db="EMBL/GenBank/DDBJ databases">
        <authorList>
            <person name="Huq M.A."/>
        </authorList>
    </citation>
    <scope>NUCLEOTIDE SEQUENCE</scope>
    <source>
        <strain evidence="1">MAHUQ-46</strain>
    </source>
</reference>
<gene>
    <name evidence="1" type="ORF">JFN88_12445</name>
</gene>
<organism evidence="1 2">
    <name type="scientific">Paenibacillus roseus</name>
    <dbReference type="NCBI Taxonomy" id="2798579"/>
    <lineage>
        <taxon>Bacteria</taxon>
        <taxon>Bacillati</taxon>
        <taxon>Bacillota</taxon>
        <taxon>Bacilli</taxon>
        <taxon>Bacillales</taxon>
        <taxon>Paenibacillaceae</taxon>
        <taxon>Paenibacillus</taxon>
    </lineage>
</organism>
<evidence type="ECO:0000313" key="2">
    <source>
        <dbReference type="Proteomes" id="UP000640274"/>
    </source>
</evidence>
<dbReference type="AlphaFoldDB" id="A0A934J7C8"/>
<dbReference type="Proteomes" id="UP000640274">
    <property type="component" value="Unassembled WGS sequence"/>
</dbReference>
<name>A0A934J7C8_9BACL</name>
<accession>A0A934J7C8</accession>
<keyword evidence="2" id="KW-1185">Reference proteome</keyword>
<dbReference type="RefSeq" id="WP_199019622.1">
    <property type="nucleotide sequence ID" value="NZ_JAELUP010000065.1"/>
</dbReference>
<evidence type="ECO:0000313" key="1">
    <source>
        <dbReference type="EMBL" id="MBJ6362076.1"/>
    </source>
</evidence>
<dbReference type="EMBL" id="JAELUP010000065">
    <property type="protein sequence ID" value="MBJ6362076.1"/>
    <property type="molecule type" value="Genomic_DNA"/>
</dbReference>
<comment type="caution">
    <text evidence="1">The sequence shown here is derived from an EMBL/GenBank/DDBJ whole genome shotgun (WGS) entry which is preliminary data.</text>
</comment>
<protein>
    <submittedName>
        <fullName evidence="1">Uncharacterized protein</fullName>
    </submittedName>
</protein>
<sequence>MKKELFKEVPFGKGIAKITVTAFVEAVDLDGQLTGNSKVITTSNVEIVSGDGKLLERRASFANILTYDEGSCTLYEKFNLDTTKEYTRVGDRVLTIGGEAGRAINNAIEEMKAELLKSFGKKTDAEKQKEEAIAEAKEVVQQAQKEGIESLMTKQEIKAWRHRFNLLYNEGGEGYIPSRVSREEYEKSLAILKESGEYHE</sequence>
<proteinExistence type="predicted"/>